<dbReference type="GeneTree" id="ENSGT00440000036236"/>
<dbReference type="GO" id="GO:0008270">
    <property type="term" value="F:zinc ion binding"/>
    <property type="evidence" value="ECO:0007669"/>
    <property type="project" value="UniProtKB-KW"/>
</dbReference>
<organism evidence="5 6">
    <name type="scientific">Cynoglossus semilaevis</name>
    <name type="common">Tongue sole</name>
    <dbReference type="NCBI Taxonomy" id="244447"/>
    <lineage>
        <taxon>Eukaryota</taxon>
        <taxon>Metazoa</taxon>
        <taxon>Chordata</taxon>
        <taxon>Craniata</taxon>
        <taxon>Vertebrata</taxon>
        <taxon>Euteleostomi</taxon>
        <taxon>Actinopterygii</taxon>
        <taxon>Neopterygii</taxon>
        <taxon>Teleostei</taxon>
        <taxon>Neoteleostei</taxon>
        <taxon>Acanthomorphata</taxon>
        <taxon>Carangaria</taxon>
        <taxon>Pleuronectiformes</taxon>
        <taxon>Pleuronectoidei</taxon>
        <taxon>Cynoglossidae</taxon>
        <taxon>Cynoglossinae</taxon>
        <taxon>Cynoglossus</taxon>
    </lineage>
</organism>
<reference evidence="5" key="2">
    <citation type="submission" date="2025-09" db="UniProtKB">
        <authorList>
            <consortium name="Ensembl"/>
        </authorList>
    </citation>
    <scope>IDENTIFICATION</scope>
</reference>
<evidence type="ECO:0000313" key="6">
    <source>
        <dbReference type="Proteomes" id="UP000265120"/>
    </source>
</evidence>
<feature type="domain" description="Zinc finger C3HC4 RING-type" evidence="4">
    <location>
        <begin position="10"/>
        <end position="37"/>
    </location>
</feature>
<protein>
    <recommendedName>
        <fullName evidence="4">Zinc finger C3HC4 RING-type domain-containing protein</fullName>
    </recommendedName>
</protein>
<dbReference type="Pfam" id="PF00097">
    <property type="entry name" value="zf-C3HC4"/>
    <property type="match status" value="1"/>
</dbReference>
<dbReference type="InParanoid" id="A0A3P8VAC1"/>
<keyword evidence="6" id="KW-1185">Reference proteome</keyword>
<dbReference type="Gene3D" id="3.30.40.10">
    <property type="entry name" value="Zinc/RING finger domain, C3HC4 (zinc finger)"/>
    <property type="match status" value="1"/>
</dbReference>
<name>A0A3P8VAC1_CYNSE</name>
<dbReference type="Ensembl" id="ENSCSET00000012413.1">
    <property type="protein sequence ID" value="ENSCSEP00000012268.1"/>
    <property type="gene ID" value="ENSCSEG00000007918.1"/>
</dbReference>
<dbReference type="InterPro" id="IPR018957">
    <property type="entry name" value="Znf_C3HC4_RING-type"/>
</dbReference>
<dbReference type="SUPFAM" id="SSF57850">
    <property type="entry name" value="RING/U-box"/>
    <property type="match status" value="1"/>
</dbReference>
<sequence>MKSMEQELRCPLCEELVKQPVLLPCLHSVCLLCAVEVVWTTS</sequence>
<accession>A0A3P8VAC1</accession>
<proteinExistence type="predicted"/>
<evidence type="ECO:0000256" key="2">
    <source>
        <dbReference type="ARBA" id="ARBA00022771"/>
    </source>
</evidence>
<evidence type="ECO:0000313" key="5">
    <source>
        <dbReference type="Ensembl" id="ENSCSEP00000012268.1"/>
    </source>
</evidence>
<evidence type="ECO:0000259" key="4">
    <source>
        <dbReference type="Pfam" id="PF00097"/>
    </source>
</evidence>
<reference evidence="5" key="1">
    <citation type="submission" date="2025-08" db="UniProtKB">
        <authorList>
            <consortium name="Ensembl"/>
        </authorList>
    </citation>
    <scope>IDENTIFICATION</scope>
</reference>
<evidence type="ECO:0000256" key="1">
    <source>
        <dbReference type="ARBA" id="ARBA00022723"/>
    </source>
</evidence>
<keyword evidence="3" id="KW-0862">Zinc</keyword>
<dbReference type="InterPro" id="IPR013083">
    <property type="entry name" value="Znf_RING/FYVE/PHD"/>
</dbReference>
<keyword evidence="1" id="KW-0479">Metal-binding</keyword>
<evidence type="ECO:0000256" key="3">
    <source>
        <dbReference type="ARBA" id="ARBA00022833"/>
    </source>
</evidence>
<keyword evidence="2" id="KW-0863">Zinc-finger</keyword>
<dbReference type="AlphaFoldDB" id="A0A3P8VAC1"/>
<dbReference type="Proteomes" id="UP000265120">
    <property type="component" value="Unassembled WGS sequence"/>
</dbReference>